<dbReference type="AlphaFoldDB" id="A0AAW0PG05"/>
<dbReference type="PANTHER" id="PTHR45913">
    <property type="entry name" value="EPM2A-INTERACTING PROTEIN 1"/>
    <property type="match status" value="1"/>
</dbReference>
<reference evidence="3" key="1">
    <citation type="submission" date="2024-04" db="EMBL/GenBank/DDBJ databases">
        <title>Salinicola lusitanus LLJ914,a marine bacterium isolated from the Okinawa Trough.</title>
        <authorList>
            <person name="Li J."/>
        </authorList>
    </citation>
    <scope>NUCLEOTIDE SEQUENCE [LARGE SCALE GENOMIC DNA]</scope>
</reference>
<dbReference type="PANTHER" id="PTHR45913:SF21">
    <property type="entry name" value="DUF4371 DOMAIN-CONTAINING PROTEIN"/>
    <property type="match status" value="1"/>
</dbReference>
<evidence type="ECO:0000313" key="2">
    <source>
        <dbReference type="EMBL" id="KAK7919052.1"/>
    </source>
</evidence>
<dbReference type="InterPro" id="IPR012337">
    <property type="entry name" value="RNaseH-like_sf"/>
</dbReference>
<proteinExistence type="predicted"/>
<dbReference type="Proteomes" id="UP001460270">
    <property type="component" value="Unassembled WGS sequence"/>
</dbReference>
<organism evidence="2 3">
    <name type="scientific">Mugilogobius chulae</name>
    <name type="common">yellowstripe goby</name>
    <dbReference type="NCBI Taxonomy" id="88201"/>
    <lineage>
        <taxon>Eukaryota</taxon>
        <taxon>Metazoa</taxon>
        <taxon>Chordata</taxon>
        <taxon>Craniata</taxon>
        <taxon>Vertebrata</taxon>
        <taxon>Euteleostomi</taxon>
        <taxon>Actinopterygii</taxon>
        <taxon>Neopterygii</taxon>
        <taxon>Teleostei</taxon>
        <taxon>Neoteleostei</taxon>
        <taxon>Acanthomorphata</taxon>
        <taxon>Gobiaria</taxon>
        <taxon>Gobiiformes</taxon>
        <taxon>Gobioidei</taxon>
        <taxon>Gobiidae</taxon>
        <taxon>Gobionellinae</taxon>
        <taxon>Mugilogobius</taxon>
    </lineage>
</organism>
<dbReference type="GO" id="GO:0046983">
    <property type="term" value="F:protein dimerization activity"/>
    <property type="evidence" value="ECO:0007669"/>
    <property type="project" value="InterPro"/>
</dbReference>
<sequence>MVGRAHGFVARCKEDDAFPDFLNYHCIIHQQALCAKMLNMKDIMDVATKIACSIRARPLLFRAHLEQMDSDHLELLLHTDVRWLSRGRFLQRFRELCPEIREFFHSTKHAENSQLSDEQWLLDLAFLTDLTNMLNELNLNLQGKNKNVVNMISSVNAFRNKLQHLSSKMQRRDLGSFPNLASELENQQRDSAQLDIERYKEQINVCLSEFDKRFQDFALLEPVATFMCNPFRETTDIGAVASRIASLFHMNTLELEDEILTLQADIQLKSMAQEPFWNLLREETYPNMRKCATFLTALFGSTYLCESAFSHMKCIKSKYRSTMTDDHLEACMRLTLSSYSPNYENLTDSLQCKSSQ</sequence>
<dbReference type="Pfam" id="PF05699">
    <property type="entry name" value="Dimer_Tnp_hAT"/>
    <property type="match status" value="1"/>
</dbReference>
<gene>
    <name evidence="2" type="ORF">WMY93_010336</name>
</gene>
<keyword evidence="3" id="KW-1185">Reference proteome</keyword>
<comment type="caution">
    <text evidence="2">The sequence shown here is derived from an EMBL/GenBank/DDBJ whole genome shotgun (WGS) entry which is preliminary data.</text>
</comment>
<accession>A0AAW0PG05</accession>
<name>A0AAW0PG05_9GOBI</name>
<protein>
    <recommendedName>
        <fullName evidence="1">HAT C-terminal dimerisation domain-containing protein</fullName>
    </recommendedName>
</protein>
<dbReference type="EMBL" id="JBBPFD010000007">
    <property type="protein sequence ID" value="KAK7919052.1"/>
    <property type="molecule type" value="Genomic_DNA"/>
</dbReference>
<feature type="domain" description="HAT C-terminal dimerisation" evidence="1">
    <location>
        <begin position="276"/>
        <end position="332"/>
    </location>
</feature>
<dbReference type="SUPFAM" id="SSF53098">
    <property type="entry name" value="Ribonuclease H-like"/>
    <property type="match status" value="1"/>
</dbReference>
<evidence type="ECO:0000313" key="3">
    <source>
        <dbReference type="Proteomes" id="UP001460270"/>
    </source>
</evidence>
<evidence type="ECO:0000259" key="1">
    <source>
        <dbReference type="Pfam" id="PF05699"/>
    </source>
</evidence>
<dbReference type="InterPro" id="IPR008906">
    <property type="entry name" value="HATC_C_dom"/>
</dbReference>